<feature type="transmembrane region" description="Helical" evidence="5">
    <location>
        <begin position="104"/>
        <end position="124"/>
    </location>
</feature>
<sequence length="274" mass="29901">MKVKPLRILMYAVLIFLAFGYLLPIWSAVTTSTKTGEQVALTTPIQLVLPPYFGAYKIAFESLKRPIINSLVFTTLATIFSTILGSLAGFTLAKLLRSSVSKKLLILITFGVFLPYQSILIPLVRLISRLGLYNTIPGLVLTHTAYGIPITTLLFTNYYYEIPDELVEAAKVDGASAAGIYTKIILPLSMPAFVVTAIYQFTSIWNDYLFGVVLTRGEEAMPATVMLANLKGSFVANWNVQMAGALIVALPTLIIMIALGKYLIRGYTSGAVKG</sequence>
<dbReference type="InterPro" id="IPR035906">
    <property type="entry name" value="MetI-like_sf"/>
</dbReference>
<dbReference type="Pfam" id="PF00528">
    <property type="entry name" value="BPD_transp_1"/>
    <property type="match status" value="1"/>
</dbReference>
<accession>A0A0S1XDN2</accession>
<dbReference type="Proteomes" id="UP000066042">
    <property type="component" value="Chromosome"/>
</dbReference>
<evidence type="ECO:0000256" key="4">
    <source>
        <dbReference type="ARBA" id="ARBA00023136"/>
    </source>
</evidence>
<name>A0A0S1XDN2_THEBA</name>
<dbReference type="PROSITE" id="PS50928">
    <property type="entry name" value="ABC_TM1"/>
    <property type="match status" value="1"/>
</dbReference>
<evidence type="ECO:0000313" key="7">
    <source>
        <dbReference type="EMBL" id="ALM75879.1"/>
    </source>
</evidence>
<dbReference type="PANTHER" id="PTHR43879">
    <property type="entry name" value="ABC TRANSPORTER PERMEASE PROTEIN"/>
    <property type="match status" value="1"/>
</dbReference>
<feature type="transmembrane region" description="Helical" evidence="5">
    <location>
        <begin position="180"/>
        <end position="201"/>
    </location>
</feature>
<keyword evidence="2 5" id="KW-0812">Transmembrane</keyword>
<dbReference type="GO" id="GO:0005886">
    <property type="term" value="C:plasma membrane"/>
    <property type="evidence" value="ECO:0007669"/>
    <property type="project" value="UniProtKB-SubCell"/>
</dbReference>
<keyword evidence="3 5" id="KW-1133">Transmembrane helix</keyword>
<dbReference type="SUPFAM" id="SSF161098">
    <property type="entry name" value="MetI-like"/>
    <property type="match status" value="1"/>
</dbReference>
<dbReference type="CDD" id="cd06261">
    <property type="entry name" value="TM_PBP2"/>
    <property type="match status" value="1"/>
</dbReference>
<keyword evidence="4 5" id="KW-0472">Membrane</keyword>
<evidence type="ECO:0000256" key="3">
    <source>
        <dbReference type="ARBA" id="ARBA00022989"/>
    </source>
</evidence>
<reference evidence="7 8" key="1">
    <citation type="journal article" date="2016" name="Genome Announc.">
        <title>Complete genome sequence of the hyperthermophilic and piezophilic archaeon Thermococcus barophilus Ch5, capable of growth at the expense of hydrogenogenesis from carbon monoxide and formate.</title>
        <authorList>
            <person name="Oger P."/>
            <person name="Sokolova T.G."/>
            <person name="Kozhevnikova D.A."/>
            <person name="Taranov E.A."/>
            <person name="Vannier P."/>
            <person name="Lee H.S."/>
            <person name="Kwon K.K."/>
            <person name="Kang S.G."/>
            <person name="Lee J.H."/>
            <person name="Bonch-Osmolovskaya E.A."/>
            <person name="Lebedinsky A.V."/>
        </authorList>
    </citation>
    <scope>NUCLEOTIDE SEQUENCE [LARGE SCALE GENOMIC DNA]</scope>
    <source>
        <strain evidence="8">Ch5</strain>
    </source>
</reference>
<dbReference type="Gene3D" id="1.10.3720.10">
    <property type="entry name" value="MetI-like"/>
    <property type="match status" value="1"/>
</dbReference>
<feature type="domain" description="ABC transmembrane type-1" evidence="6">
    <location>
        <begin position="67"/>
        <end position="259"/>
    </location>
</feature>
<dbReference type="RefSeq" id="WP_056934383.1">
    <property type="nucleotide sequence ID" value="NZ_CP013050.1"/>
</dbReference>
<dbReference type="PANTHER" id="PTHR43879:SF1">
    <property type="entry name" value="GLUCOSE IMPORT SYSTEM PERMEASE PROTEIN GLCU"/>
    <property type="match status" value="1"/>
</dbReference>
<evidence type="ECO:0000259" key="6">
    <source>
        <dbReference type="PROSITE" id="PS50928"/>
    </source>
</evidence>
<comment type="subcellular location">
    <subcellularLocation>
        <location evidence="5">Cell membrane</location>
        <topology evidence="5">Multi-pass membrane protein</topology>
    </subcellularLocation>
    <subcellularLocation>
        <location evidence="1">Membrane</location>
        <topology evidence="1">Multi-pass membrane protein</topology>
    </subcellularLocation>
</comment>
<keyword evidence="5" id="KW-0813">Transport</keyword>
<dbReference type="GeneID" id="26137207"/>
<dbReference type="InterPro" id="IPR000515">
    <property type="entry name" value="MetI-like"/>
</dbReference>
<dbReference type="GO" id="GO:0055085">
    <property type="term" value="P:transmembrane transport"/>
    <property type="evidence" value="ECO:0007669"/>
    <property type="project" value="InterPro"/>
</dbReference>
<dbReference type="EMBL" id="CP013050">
    <property type="protein sequence ID" value="ALM75879.1"/>
    <property type="molecule type" value="Genomic_DNA"/>
</dbReference>
<feature type="transmembrane region" description="Helical" evidence="5">
    <location>
        <begin position="67"/>
        <end position="92"/>
    </location>
</feature>
<proteinExistence type="inferred from homology"/>
<evidence type="ECO:0000256" key="1">
    <source>
        <dbReference type="ARBA" id="ARBA00004141"/>
    </source>
</evidence>
<organism evidence="7 8">
    <name type="scientific">Thermococcus barophilus</name>
    <dbReference type="NCBI Taxonomy" id="55802"/>
    <lineage>
        <taxon>Archaea</taxon>
        <taxon>Methanobacteriati</taxon>
        <taxon>Methanobacteriota</taxon>
        <taxon>Thermococci</taxon>
        <taxon>Thermococcales</taxon>
        <taxon>Thermococcaceae</taxon>
        <taxon>Thermococcus</taxon>
    </lineage>
</organism>
<gene>
    <name evidence="7" type="ORF">TBCH5v1_1976</name>
</gene>
<dbReference type="PATRIC" id="fig|55802.8.peg.1956"/>
<protein>
    <recommendedName>
        <fullName evidence="6">ABC transmembrane type-1 domain-containing protein</fullName>
    </recommendedName>
</protein>
<dbReference type="AlphaFoldDB" id="A0A0S1XDN2"/>
<feature type="transmembrane region" description="Helical" evidence="5">
    <location>
        <begin position="242"/>
        <end position="264"/>
    </location>
</feature>
<evidence type="ECO:0000256" key="5">
    <source>
        <dbReference type="RuleBase" id="RU363032"/>
    </source>
</evidence>
<dbReference type="STRING" id="55802.TBCH5v1_1976"/>
<evidence type="ECO:0000313" key="8">
    <source>
        <dbReference type="Proteomes" id="UP000066042"/>
    </source>
</evidence>
<feature type="transmembrane region" description="Helical" evidence="5">
    <location>
        <begin position="136"/>
        <end position="160"/>
    </location>
</feature>
<comment type="similarity">
    <text evidence="5">Belongs to the binding-protein-dependent transport system permease family.</text>
</comment>
<evidence type="ECO:0000256" key="2">
    <source>
        <dbReference type="ARBA" id="ARBA00022692"/>
    </source>
</evidence>